<evidence type="ECO:0000259" key="2">
    <source>
        <dbReference type="Pfam" id="PF22732"/>
    </source>
</evidence>
<feature type="compositionally biased region" description="Low complexity" evidence="1">
    <location>
        <begin position="47"/>
        <end position="74"/>
    </location>
</feature>
<name>A0A8J6DT86_GALPY</name>
<dbReference type="InterPro" id="IPR053820">
    <property type="entry name" value="MSL3_chromo-like"/>
</dbReference>
<feature type="region of interest" description="Disordered" evidence="1">
    <location>
        <begin position="1"/>
        <end position="190"/>
    </location>
</feature>
<accession>A0A8J6DT86</accession>
<comment type="caution">
    <text evidence="3">The sequence shown here is derived from an EMBL/GenBank/DDBJ whole genome shotgun (WGS) entry which is preliminary data.</text>
</comment>
<sequence>MLTKWSVVGGQPRRLSSPAVTGGCRSATRRRTKCAAKASSLPPQTSPSPGASSRGPAAGSSRGQRPPQSRSRPGALQPRAPARALGEVTSAVSPSRARGAPGRPPASPSPAGLAGPRSGQRARARRPGPEVPPRRGAGPGRAGLGLRQSPRPPPRRRTASPPPPSPTARSARPGAALRHDEQMSASEGMKFKFHSGEKVLCFEPDPTKARVLYDAKVLPRRDREAARAGDPRAGRRGRTAARRGEAAGPGRCGPARRRADGRGRARRVGAGALPLPPRVPGCASAAVSLAREVSRGRAATAAWVSAGSASPGGASTGRSPAVSALAVSLGSSCAVPRRLGDPTHPGPNP</sequence>
<dbReference type="Gene3D" id="2.30.30.140">
    <property type="match status" value="1"/>
</dbReference>
<protein>
    <submittedName>
        <fullName evidence="3">Male-specific lethal 3</fullName>
    </submittedName>
</protein>
<evidence type="ECO:0000256" key="1">
    <source>
        <dbReference type="SAM" id="MobiDB-lite"/>
    </source>
</evidence>
<dbReference type="OrthoDB" id="10044771at2759"/>
<dbReference type="EMBL" id="JAGFMF010011596">
    <property type="protein sequence ID" value="KAG8519789.1"/>
    <property type="molecule type" value="Genomic_DNA"/>
</dbReference>
<feature type="compositionally biased region" description="Low complexity" evidence="1">
    <location>
        <begin position="109"/>
        <end position="119"/>
    </location>
</feature>
<gene>
    <name evidence="3" type="ORF">J0S82_016532</name>
</gene>
<proteinExistence type="predicted"/>
<reference evidence="3" key="1">
    <citation type="journal article" date="2021" name="Evol. Appl.">
        <title>The genome of the Pyrenean desman and the effects of bottlenecks and inbreeding on the genomic landscape of an endangered species.</title>
        <authorList>
            <person name="Escoda L."/>
            <person name="Castresana J."/>
        </authorList>
    </citation>
    <scope>NUCLEOTIDE SEQUENCE</scope>
    <source>
        <strain evidence="3">IBE-C5619</strain>
    </source>
</reference>
<dbReference type="Proteomes" id="UP000700334">
    <property type="component" value="Unassembled WGS sequence"/>
</dbReference>
<evidence type="ECO:0000313" key="4">
    <source>
        <dbReference type="Proteomes" id="UP000700334"/>
    </source>
</evidence>
<feature type="compositionally biased region" description="Basic and acidic residues" evidence="1">
    <location>
        <begin position="219"/>
        <end position="233"/>
    </location>
</feature>
<organism evidence="3 4">
    <name type="scientific">Galemys pyrenaicus</name>
    <name type="common">Iberian desman</name>
    <name type="synonym">Pyrenean desman</name>
    <dbReference type="NCBI Taxonomy" id="202257"/>
    <lineage>
        <taxon>Eukaryota</taxon>
        <taxon>Metazoa</taxon>
        <taxon>Chordata</taxon>
        <taxon>Craniata</taxon>
        <taxon>Vertebrata</taxon>
        <taxon>Euteleostomi</taxon>
        <taxon>Mammalia</taxon>
        <taxon>Eutheria</taxon>
        <taxon>Laurasiatheria</taxon>
        <taxon>Eulipotyphla</taxon>
        <taxon>Talpidae</taxon>
        <taxon>Galemys</taxon>
    </lineage>
</organism>
<dbReference type="Pfam" id="PF22732">
    <property type="entry name" value="MSL3_chromo-like"/>
    <property type="match status" value="1"/>
</dbReference>
<feature type="domain" description="MSL3 chromodomain-like" evidence="2">
    <location>
        <begin position="193"/>
        <end position="224"/>
    </location>
</feature>
<feature type="region of interest" description="Disordered" evidence="1">
    <location>
        <begin position="219"/>
        <end position="277"/>
    </location>
</feature>
<dbReference type="AlphaFoldDB" id="A0A8J6DT86"/>
<evidence type="ECO:0000313" key="3">
    <source>
        <dbReference type="EMBL" id="KAG8519789.1"/>
    </source>
</evidence>
<keyword evidence="4" id="KW-1185">Reference proteome</keyword>